<evidence type="ECO:0000256" key="7">
    <source>
        <dbReference type="SAM" id="MobiDB-lite"/>
    </source>
</evidence>
<organism evidence="9 10">
    <name type="scientific">Populus euphratica</name>
    <name type="common">Euphrates poplar</name>
    <dbReference type="NCBI Taxonomy" id="75702"/>
    <lineage>
        <taxon>Eukaryota</taxon>
        <taxon>Viridiplantae</taxon>
        <taxon>Streptophyta</taxon>
        <taxon>Embryophyta</taxon>
        <taxon>Tracheophyta</taxon>
        <taxon>Spermatophyta</taxon>
        <taxon>Magnoliopsida</taxon>
        <taxon>eudicotyledons</taxon>
        <taxon>Gunneridae</taxon>
        <taxon>Pentapetalae</taxon>
        <taxon>rosids</taxon>
        <taxon>fabids</taxon>
        <taxon>Malpighiales</taxon>
        <taxon>Salicaceae</taxon>
        <taxon>Saliceae</taxon>
        <taxon>Populus</taxon>
    </lineage>
</organism>
<evidence type="ECO:0000313" key="10">
    <source>
        <dbReference type="RefSeq" id="XP_011029077.1"/>
    </source>
</evidence>
<evidence type="ECO:0000256" key="1">
    <source>
        <dbReference type="ARBA" id="ARBA00004123"/>
    </source>
</evidence>
<evidence type="ECO:0000256" key="4">
    <source>
        <dbReference type="ARBA" id="ARBA00023163"/>
    </source>
</evidence>
<accession>A0AAJ6UFL2</accession>
<dbReference type="GO" id="GO:0003677">
    <property type="term" value="F:DNA binding"/>
    <property type="evidence" value="ECO:0007669"/>
    <property type="project" value="UniProtKB-KW"/>
</dbReference>
<proteinExistence type="inferred from homology"/>
<dbReference type="SMART" id="SM00380">
    <property type="entry name" value="AP2"/>
    <property type="match status" value="1"/>
</dbReference>
<gene>
    <name evidence="10" type="primary">LOC105128918</name>
</gene>
<comment type="similarity">
    <text evidence="6">Belongs to the AP2/ERF transcription factor family. ERF subfamily.</text>
</comment>
<keyword evidence="5" id="KW-0539">Nucleus</keyword>
<dbReference type="InterPro" id="IPR016177">
    <property type="entry name" value="DNA-bd_dom_sf"/>
</dbReference>
<dbReference type="GO" id="GO:0005634">
    <property type="term" value="C:nucleus"/>
    <property type="evidence" value="ECO:0007669"/>
    <property type="project" value="UniProtKB-SubCell"/>
</dbReference>
<dbReference type="SUPFAM" id="SSF54171">
    <property type="entry name" value="DNA-binding domain"/>
    <property type="match status" value="1"/>
</dbReference>
<keyword evidence="2" id="KW-0805">Transcription regulation</keyword>
<feature type="compositionally biased region" description="Low complexity" evidence="7">
    <location>
        <begin position="89"/>
        <end position="112"/>
    </location>
</feature>
<dbReference type="Gene3D" id="3.30.730.10">
    <property type="entry name" value="AP2/ERF domain"/>
    <property type="match status" value="1"/>
</dbReference>
<dbReference type="PANTHER" id="PTHR31190">
    <property type="entry name" value="DNA-BINDING DOMAIN"/>
    <property type="match status" value="1"/>
</dbReference>
<feature type="domain" description="AP2/ERF" evidence="8">
    <location>
        <begin position="17"/>
        <end position="75"/>
    </location>
</feature>
<dbReference type="GO" id="GO:0009873">
    <property type="term" value="P:ethylene-activated signaling pathway"/>
    <property type="evidence" value="ECO:0007669"/>
    <property type="project" value="InterPro"/>
</dbReference>
<sequence length="152" mass="16775">MDHPNIGKVNQKGEEIRYRGVRRRPWGKFAAEIRDSTRHGARLWLGTFNTAEEAARAYDGAAYSMRGPLAILNFPGEYPKTKVDSDITSSSISSSPLSSSSSSSCASSSSMSQNAERSGIGQGKEVFEIEYLDDKLLEDLLDFEEENSKKSE</sequence>
<evidence type="ECO:0000256" key="2">
    <source>
        <dbReference type="ARBA" id="ARBA00023015"/>
    </source>
</evidence>
<reference evidence="10" key="1">
    <citation type="submission" date="2025-08" db="UniProtKB">
        <authorList>
            <consortium name="RefSeq"/>
        </authorList>
    </citation>
    <scope>IDENTIFICATION</scope>
</reference>
<dbReference type="Proteomes" id="UP000694918">
    <property type="component" value="Unplaced"/>
</dbReference>
<protein>
    <submittedName>
        <fullName evidence="10">Ethylene-responsive transcription factor ERF096-like</fullName>
    </submittedName>
</protein>
<dbReference type="InterPro" id="IPR001471">
    <property type="entry name" value="AP2/ERF_dom"/>
</dbReference>
<dbReference type="GeneID" id="105128918"/>
<dbReference type="KEGG" id="peu:105128918"/>
<dbReference type="Pfam" id="PF00847">
    <property type="entry name" value="AP2"/>
    <property type="match status" value="1"/>
</dbReference>
<keyword evidence="3" id="KW-0238">DNA-binding</keyword>
<dbReference type="FunFam" id="3.30.730.10:FF:000001">
    <property type="entry name" value="Ethylene-responsive transcription factor 2"/>
    <property type="match status" value="1"/>
</dbReference>
<dbReference type="GO" id="GO:0003700">
    <property type="term" value="F:DNA-binding transcription factor activity"/>
    <property type="evidence" value="ECO:0007669"/>
    <property type="project" value="InterPro"/>
</dbReference>
<dbReference type="RefSeq" id="XP_011029077.1">
    <property type="nucleotide sequence ID" value="XM_011030775.1"/>
</dbReference>
<evidence type="ECO:0000256" key="5">
    <source>
        <dbReference type="ARBA" id="ARBA00023242"/>
    </source>
</evidence>
<comment type="subcellular location">
    <subcellularLocation>
        <location evidence="1">Nucleus</location>
    </subcellularLocation>
</comment>
<evidence type="ECO:0000256" key="6">
    <source>
        <dbReference type="ARBA" id="ARBA00024343"/>
    </source>
</evidence>
<dbReference type="CDD" id="cd00018">
    <property type="entry name" value="AP2"/>
    <property type="match status" value="1"/>
</dbReference>
<dbReference type="PROSITE" id="PS51032">
    <property type="entry name" value="AP2_ERF"/>
    <property type="match status" value="1"/>
</dbReference>
<evidence type="ECO:0000256" key="3">
    <source>
        <dbReference type="ARBA" id="ARBA00023125"/>
    </source>
</evidence>
<name>A0AAJ6UFL2_POPEU</name>
<evidence type="ECO:0000313" key="9">
    <source>
        <dbReference type="Proteomes" id="UP000694918"/>
    </source>
</evidence>
<evidence type="ECO:0000259" key="8">
    <source>
        <dbReference type="PROSITE" id="PS51032"/>
    </source>
</evidence>
<dbReference type="AlphaFoldDB" id="A0AAJ6UFL2"/>
<dbReference type="InterPro" id="IPR044808">
    <property type="entry name" value="ERF_plant"/>
</dbReference>
<dbReference type="InterPro" id="IPR036955">
    <property type="entry name" value="AP2/ERF_dom_sf"/>
</dbReference>
<feature type="region of interest" description="Disordered" evidence="7">
    <location>
        <begin position="82"/>
        <end position="121"/>
    </location>
</feature>
<dbReference type="PRINTS" id="PR00367">
    <property type="entry name" value="ETHRSPELEMNT"/>
</dbReference>
<keyword evidence="4" id="KW-0804">Transcription</keyword>
<keyword evidence="9" id="KW-1185">Reference proteome</keyword>
<dbReference type="PANTHER" id="PTHR31190:SF488">
    <property type="entry name" value="ETHYLENE-RESPONSIVE TRANSCRIPTION FACTOR ERF096"/>
    <property type="match status" value="1"/>
</dbReference>